<dbReference type="InterPro" id="IPR036388">
    <property type="entry name" value="WH-like_DNA-bd_sf"/>
</dbReference>
<reference evidence="7" key="1">
    <citation type="submission" date="2016-10" db="EMBL/GenBank/DDBJ databases">
        <authorList>
            <person name="Varghese N."/>
            <person name="Submissions S."/>
        </authorList>
    </citation>
    <scope>NUCLEOTIDE SEQUENCE [LARGE SCALE GENOMIC DNA]</scope>
    <source>
        <strain evidence="7">DSM 21368</strain>
    </source>
</reference>
<dbReference type="Pfam" id="PF00126">
    <property type="entry name" value="HTH_1"/>
    <property type="match status" value="1"/>
</dbReference>
<dbReference type="Gene3D" id="1.10.10.10">
    <property type="entry name" value="Winged helix-like DNA-binding domain superfamily/Winged helix DNA-binding domain"/>
    <property type="match status" value="1"/>
</dbReference>
<proteinExistence type="inferred from homology"/>
<dbReference type="InterPro" id="IPR050950">
    <property type="entry name" value="HTH-type_LysR_regulators"/>
</dbReference>
<dbReference type="GO" id="GO:0005829">
    <property type="term" value="C:cytosol"/>
    <property type="evidence" value="ECO:0007669"/>
    <property type="project" value="TreeGrafter"/>
</dbReference>
<evidence type="ECO:0000256" key="1">
    <source>
        <dbReference type="ARBA" id="ARBA00009437"/>
    </source>
</evidence>
<dbReference type="PRINTS" id="PR00039">
    <property type="entry name" value="HTHLYSR"/>
</dbReference>
<evidence type="ECO:0000259" key="5">
    <source>
        <dbReference type="PROSITE" id="PS50931"/>
    </source>
</evidence>
<keyword evidence="2" id="KW-0805">Transcription regulation</keyword>
<dbReference type="InterPro" id="IPR000847">
    <property type="entry name" value="LysR_HTH_N"/>
</dbReference>
<dbReference type="InterPro" id="IPR036390">
    <property type="entry name" value="WH_DNA-bd_sf"/>
</dbReference>
<keyword evidence="3 6" id="KW-0238">DNA-binding</keyword>
<dbReference type="Pfam" id="PF03466">
    <property type="entry name" value="LysR_substrate"/>
    <property type="match status" value="1"/>
</dbReference>
<dbReference type="RefSeq" id="WP_175476976.1">
    <property type="nucleotide sequence ID" value="NZ_FNTX01000001.1"/>
</dbReference>
<dbReference type="InterPro" id="IPR005119">
    <property type="entry name" value="LysR_subst-bd"/>
</dbReference>
<dbReference type="AlphaFoldDB" id="A0A1H5G297"/>
<organism evidence="6 7">
    <name type="scientific">Ruania alba</name>
    <dbReference type="NCBI Taxonomy" id="648782"/>
    <lineage>
        <taxon>Bacteria</taxon>
        <taxon>Bacillati</taxon>
        <taxon>Actinomycetota</taxon>
        <taxon>Actinomycetes</taxon>
        <taxon>Micrococcales</taxon>
        <taxon>Ruaniaceae</taxon>
        <taxon>Ruania</taxon>
    </lineage>
</organism>
<dbReference type="PROSITE" id="PS50931">
    <property type="entry name" value="HTH_LYSR"/>
    <property type="match status" value="1"/>
</dbReference>
<evidence type="ECO:0000313" key="7">
    <source>
        <dbReference type="Proteomes" id="UP000199220"/>
    </source>
</evidence>
<dbReference type="PANTHER" id="PTHR30419">
    <property type="entry name" value="HTH-TYPE TRANSCRIPTIONAL REGULATOR YBHD"/>
    <property type="match status" value="1"/>
</dbReference>
<dbReference type="PANTHER" id="PTHR30419:SF28">
    <property type="entry name" value="HTH-TYPE TRANSCRIPTIONAL REGULATOR BSDA"/>
    <property type="match status" value="1"/>
</dbReference>
<keyword evidence="4" id="KW-0804">Transcription</keyword>
<dbReference type="EMBL" id="FNTX01000001">
    <property type="protein sequence ID" value="SEE09815.1"/>
    <property type="molecule type" value="Genomic_DNA"/>
</dbReference>
<evidence type="ECO:0000256" key="4">
    <source>
        <dbReference type="ARBA" id="ARBA00023163"/>
    </source>
</evidence>
<dbReference type="GO" id="GO:0003700">
    <property type="term" value="F:DNA-binding transcription factor activity"/>
    <property type="evidence" value="ECO:0007669"/>
    <property type="project" value="InterPro"/>
</dbReference>
<evidence type="ECO:0000313" key="6">
    <source>
        <dbReference type="EMBL" id="SEE09815.1"/>
    </source>
</evidence>
<sequence length="307" mass="33412">MELTWCQSFIAVHETGGFSTAARSLHRSQSRISAHVAGLEKYVGDRLFHRDVHPPTLTAAGEAFLPHARGMVDEWTAAVASVGMLREEVHGTVAVGSVPSASTQILAPVLAAFATTHPQVRFEVHEGPNSWLDEALAHRTIEIALRPVIEQRHDATMQRIVLVRDPFVLVLPEEHPLARREQIDLAELAGESVITTGEAGLDARVGAEFRTLLAPFDVDEARSMAVTQPTTVFSFVSHGLGLGLIGDLPGRMLNVPGLVTRPVRHPDAYRDIAAHWATTRRLSPAGATFLSEVRAYCARTFDPPPVD</sequence>
<dbReference type="SUPFAM" id="SSF46785">
    <property type="entry name" value="Winged helix' DNA-binding domain"/>
    <property type="match status" value="1"/>
</dbReference>
<dbReference type="SUPFAM" id="SSF53850">
    <property type="entry name" value="Periplasmic binding protein-like II"/>
    <property type="match status" value="1"/>
</dbReference>
<keyword evidence="7" id="KW-1185">Reference proteome</keyword>
<dbReference type="STRING" id="648782.SAMN04488554_1519"/>
<comment type="similarity">
    <text evidence="1">Belongs to the LysR transcriptional regulatory family.</text>
</comment>
<gene>
    <name evidence="6" type="ORF">SAMN04488554_1519</name>
</gene>
<evidence type="ECO:0000256" key="2">
    <source>
        <dbReference type="ARBA" id="ARBA00023015"/>
    </source>
</evidence>
<name>A0A1H5G297_9MICO</name>
<dbReference type="Proteomes" id="UP000199220">
    <property type="component" value="Unassembled WGS sequence"/>
</dbReference>
<evidence type="ECO:0000256" key="3">
    <source>
        <dbReference type="ARBA" id="ARBA00023125"/>
    </source>
</evidence>
<dbReference type="Gene3D" id="3.40.190.10">
    <property type="entry name" value="Periplasmic binding protein-like II"/>
    <property type="match status" value="2"/>
</dbReference>
<protein>
    <submittedName>
        <fullName evidence="6">DNA-binding transcriptional regulator, LysR family</fullName>
    </submittedName>
</protein>
<accession>A0A1H5G297</accession>
<dbReference type="GO" id="GO:0003677">
    <property type="term" value="F:DNA binding"/>
    <property type="evidence" value="ECO:0007669"/>
    <property type="project" value="UniProtKB-KW"/>
</dbReference>
<feature type="domain" description="HTH lysR-type" evidence="5">
    <location>
        <begin position="1"/>
        <end position="58"/>
    </location>
</feature>